<name>A0A9W6P4W2_9ACTN</name>
<dbReference type="Proteomes" id="UP001165092">
    <property type="component" value="Unassembled WGS sequence"/>
</dbReference>
<protein>
    <submittedName>
        <fullName evidence="2">Uncharacterized protein</fullName>
    </submittedName>
</protein>
<accession>A0A9W6P4W2</accession>
<feature type="transmembrane region" description="Helical" evidence="1">
    <location>
        <begin position="7"/>
        <end position="22"/>
    </location>
</feature>
<dbReference type="EMBL" id="BSQG01000002">
    <property type="protein sequence ID" value="GLU47121.1"/>
    <property type="molecule type" value="Genomic_DNA"/>
</dbReference>
<dbReference type="AlphaFoldDB" id="A0A9W6P4W2"/>
<dbReference type="RefSeq" id="WP_285758119.1">
    <property type="nucleotide sequence ID" value="NZ_BSQG01000002.1"/>
</dbReference>
<proteinExistence type="predicted"/>
<evidence type="ECO:0000313" key="3">
    <source>
        <dbReference type="Proteomes" id="UP001165092"/>
    </source>
</evidence>
<evidence type="ECO:0000313" key="2">
    <source>
        <dbReference type="EMBL" id="GLU47121.1"/>
    </source>
</evidence>
<keyword evidence="1" id="KW-0812">Transmembrane</keyword>
<feature type="transmembrane region" description="Helical" evidence="1">
    <location>
        <begin position="28"/>
        <end position="48"/>
    </location>
</feature>
<gene>
    <name evidence="2" type="ORF">Nans01_14720</name>
</gene>
<organism evidence="2 3">
    <name type="scientific">Nocardiopsis ansamitocini</name>
    <dbReference type="NCBI Taxonomy" id="1670832"/>
    <lineage>
        <taxon>Bacteria</taxon>
        <taxon>Bacillati</taxon>
        <taxon>Actinomycetota</taxon>
        <taxon>Actinomycetes</taxon>
        <taxon>Streptosporangiales</taxon>
        <taxon>Nocardiopsidaceae</taxon>
        <taxon>Nocardiopsis</taxon>
    </lineage>
</organism>
<evidence type="ECO:0000256" key="1">
    <source>
        <dbReference type="SAM" id="Phobius"/>
    </source>
</evidence>
<keyword evidence="1" id="KW-0472">Membrane</keyword>
<reference evidence="2" key="1">
    <citation type="submission" date="2023-02" db="EMBL/GenBank/DDBJ databases">
        <title>Nocardiopsis ansamitocini NBRC 112285.</title>
        <authorList>
            <person name="Ichikawa N."/>
            <person name="Sato H."/>
            <person name="Tonouchi N."/>
        </authorList>
    </citation>
    <scope>NUCLEOTIDE SEQUENCE</scope>
    <source>
        <strain evidence="2">NBRC 112285</strain>
    </source>
</reference>
<keyword evidence="1" id="KW-1133">Transmembrane helix</keyword>
<keyword evidence="3" id="KW-1185">Reference proteome</keyword>
<sequence length="64" mass="7028">MYLISPVFSLVGALAGMLVAYVQQHTGLLMFCALSALLISGFLVFLLVRLYRQRQHGSTASQEP</sequence>
<comment type="caution">
    <text evidence="2">The sequence shown here is derived from an EMBL/GenBank/DDBJ whole genome shotgun (WGS) entry which is preliminary data.</text>
</comment>